<evidence type="ECO:0000256" key="9">
    <source>
        <dbReference type="PROSITE-ProRule" id="PRU00076"/>
    </source>
</evidence>
<feature type="binding site" evidence="8">
    <location>
        <position position="365"/>
    </location>
    <ligand>
        <name>Zn(2+)</name>
        <dbReference type="ChEBI" id="CHEBI:29105"/>
        <note>catalytic</note>
    </ligand>
</feature>
<evidence type="ECO:0000256" key="8">
    <source>
        <dbReference type="PIRSR" id="PIRSR601577-2"/>
    </source>
</evidence>
<dbReference type="PANTHER" id="PTHR10942:SF0">
    <property type="entry name" value="LEISHMANOLYSIN-LIKE PEPTIDASE"/>
    <property type="match status" value="1"/>
</dbReference>
<dbReference type="Pfam" id="PF01457">
    <property type="entry name" value="Peptidase_M8"/>
    <property type="match status" value="2"/>
</dbReference>
<dbReference type="SMART" id="SM00181">
    <property type="entry name" value="EGF"/>
    <property type="match status" value="2"/>
</dbReference>
<comment type="caution">
    <text evidence="9">Lacks conserved residue(s) required for the propagation of feature annotation.</text>
</comment>
<keyword evidence="2" id="KW-0645">Protease</keyword>
<evidence type="ECO:0000256" key="4">
    <source>
        <dbReference type="ARBA" id="ARBA00022801"/>
    </source>
</evidence>
<evidence type="ECO:0000256" key="6">
    <source>
        <dbReference type="ARBA" id="ARBA00023049"/>
    </source>
</evidence>
<dbReference type="PROSITE" id="PS01186">
    <property type="entry name" value="EGF_2"/>
    <property type="match status" value="1"/>
</dbReference>
<name>A0A485LD72_9STRA</name>
<dbReference type="PANTHER" id="PTHR10942">
    <property type="entry name" value="LEISHMANOLYSIN-LIKE PEPTIDASE"/>
    <property type="match status" value="1"/>
</dbReference>
<sequence>MPWLHPVWSLITVIGASVASGQCINGNLDQGPPLQSPQSYINHPFAPLRIPRQRELMAEMELDAASASASTSASASNTVYQNIRITPLFDAASFGALSAANVNLVQNRIVSDALAFWTATLQVVPISGTWFAQRNCIQAFQTTPPVCNAVETGQMCMDQPIPTSHFASTRVCATCPVGTNTCAGGQCSTLAAGAGVPNTDYVLYVRAVQTAHCGTSVLAYATSCQTDQYDRPTMGMVNFCPGKLNADPSVYDKQLDTATHEIAHALGFTSQMYAYMRGPDGNPRTPRDASGMPPIQQNYKCANGYVASAVQVPSTTTLQFFTERGHSVAKLVTPNVLSFARNYFNCPTLNGAEIEDQDGGCFGTHWEERVWEPELMSPLQSYRNPTSGLTLVSSCHAYFQDSGWYQVNFTLAQPMQWGANRGCPFATNACIAPVGGVPTASATDHFCTSSGIDACSVDLTSRAICTLRTQTAAIPTYDQYFSDATQGGASFPDFCPLLTGYAQGDCLVAANLQYPQGTTINLLGEIYGTGSFCLKSTLLTSNNKGWTMPGRATGCYTVSCSAVGVVSVVVQAGTTPTTVTCTQKGQSMAVPGFSGSLLCPDPEIVCSTGQCAPACGPHALCLGGMCACLDGYTPNATANTSCIPICPNGCSGNGKCDTVSTTCTCSSGFSGADCSTPTPTNKNGASTTATGQWLIVVAVVAMSVHGLH</sequence>
<keyword evidence="9" id="KW-0245">EGF-like domain</keyword>
<dbReference type="SUPFAM" id="SSF55486">
    <property type="entry name" value="Metalloproteases ('zincins'), catalytic domain"/>
    <property type="match status" value="1"/>
</dbReference>
<protein>
    <submittedName>
        <fullName evidence="13">Aste57867_19640 protein</fullName>
    </submittedName>
</protein>
<evidence type="ECO:0000256" key="10">
    <source>
        <dbReference type="SAM" id="SignalP"/>
    </source>
</evidence>
<evidence type="ECO:0000256" key="3">
    <source>
        <dbReference type="ARBA" id="ARBA00022723"/>
    </source>
</evidence>
<keyword evidence="9" id="KW-1015">Disulfide bond</keyword>
<feature type="active site" evidence="7">
    <location>
        <position position="261"/>
    </location>
</feature>
<dbReference type="PROSITE" id="PS00022">
    <property type="entry name" value="EGF_1"/>
    <property type="match status" value="1"/>
</dbReference>
<comment type="similarity">
    <text evidence="1">Belongs to the peptidase M8 family.</text>
</comment>
<dbReference type="GO" id="GO:0046872">
    <property type="term" value="F:metal ion binding"/>
    <property type="evidence" value="ECO:0007669"/>
    <property type="project" value="UniProtKB-KW"/>
</dbReference>
<dbReference type="GO" id="GO:0016020">
    <property type="term" value="C:membrane"/>
    <property type="evidence" value="ECO:0007669"/>
    <property type="project" value="InterPro"/>
</dbReference>
<dbReference type="GO" id="GO:0006508">
    <property type="term" value="P:proteolysis"/>
    <property type="evidence" value="ECO:0007669"/>
    <property type="project" value="UniProtKB-KW"/>
</dbReference>
<evidence type="ECO:0000256" key="2">
    <source>
        <dbReference type="ARBA" id="ARBA00022670"/>
    </source>
</evidence>
<keyword evidence="4" id="KW-0378">Hydrolase</keyword>
<dbReference type="FunFam" id="3.90.132.10:FF:000001">
    <property type="entry name" value="leishmanolysin-like peptidase isoform X2"/>
    <property type="match status" value="1"/>
</dbReference>
<evidence type="ECO:0000259" key="11">
    <source>
        <dbReference type="PROSITE" id="PS50026"/>
    </source>
</evidence>
<evidence type="ECO:0000313" key="14">
    <source>
        <dbReference type="Proteomes" id="UP000332933"/>
    </source>
</evidence>
<evidence type="ECO:0000256" key="1">
    <source>
        <dbReference type="ARBA" id="ARBA00005860"/>
    </source>
</evidence>
<evidence type="ECO:0000313" key="12">
    <source>
        <dbReference type="EMBL" id="KAF0688818.1"/>
    </source>
</evidence>
<feature type="signal peptide" evidence="10">
    <location>
        <begin position="1"/>
        <end position="21"/>
    </location>
</feature>
<dbReference type="Gene3D" id="2.10.25.10">
    <property type="entry name" value="Laminin"/>
    <property type="match status" value="1"/>
</dbReference>
<evidence type="ECO:0000256" key="5">
    <source>
        <dbReference type="ARBA" id="ARBA00022833"/>
    </source>
</evidence>
<reference evidence="13 14" key="1">
    <citation type="submission" date="2019-03" db="EMBL/GenBank/DDBJ databases">
        <authorList>
            <person name="Gaulin E."/>
            <person name="Dumas B."/>
        </authorList>
    </citation>
    <scope>NUCLEOTIDE SEQUENCE [LARGE SCALE GENOMIC DNA]</scope>
    <source>
        <strain evidence="13">CBS 568.67</strain>
    </source>
</reference>
<gene>
    <name evidence="13" type="primary">Aste57867_19640</name>
    <name evidence="12" type="ORF">As57867_019575</name>
    <name evidence="13" type="ORF">ASTE57867_19640</name>
</gene>
<accession>A0A485LD72</accession>
<dbReference type="EMBL" id="CAADRA010006673">
    <property type="protein sequence ID" value="VFT96340.1"/>
    <property type="molecule type" value="Genomic_DNA"/>
</dbReference>
<dbReference type="PROSITE" id="PS50026">
    <property type="entry name" value="EGF_3"/>
    <property type="match status" value="1"/>
</dbReference>
<comment type="cofactor">
    <cofactor evidence="8">
        <name>Zn(2+)</name>
        <dbReference type="ChEBI" id="CHEBI:29105"/>
    </cofactor>
    <text evidence="8">Binds 1 zinc ion per subunit.</text>
</comment>
<feature type="disulfide bond" evidence="9">
    <location>
        <begin position="646"/>
        <end position="656"/>
    </location>
</feature>
<feature type="binding site" evidence="8">
    <location>
        <position position="264"/>
    </location>
    <ligand>
        <name>Zn(2+)</name>
        <dbReference type="ChEBI" id="CHEBI:29105"/>
        <note>catalytic</note>
    </ligand>
</feature>
<dbReference type="OrthoDB" id="527990at2759"/>
<feature type="binding site" evidence="8">
    <location>
        <position position="260"/>
    </location>
    <ligand>
        <name>Zn(2+)</name>
        <dbReference type="ChEBI" id="CHEBI:29105"/>
        <note>catalytic</note>
    </ligand>
</feature>
<dbReference type="GO" id="GO:0005737">
    <property type="term" value="C:cytoplasm"/>
    <property type="evidence" value="ECO:0007669"/>
    <property type="project" value="TreeGrafter"/>
</dbReference>
<keyword evidence="3 8" id="KW-0479">Metal-binding</keyword>
<dbReference type="Gene3D" id="3.90.132.10">
    <property type="entry name" value="Leishmanolysin , domain 2"/>
    <property type="match status" value="1"/>
</dbReference>
<feature type="domain" description="EGF-like" evidence="11">
    <location>
        <begin position="643"/>
        <end position="675"/>
    </location>
</feature>
<keyword evidence="6 8" id="KW-0482">Metalloprotease</keyword>
<dbReference type="Gene3D" id="2.10.55.10">
    <property type="entry name" value="Leishmanolysin domain 3"/>
    <property type="match status" value="1"/>
</dbReference>
<keyword evidence="10" id="KW-0732">Signal</keyword>
<evidence type="ECO:0000313" key="13">
    <source>
        <dbReference type="EMBL" id="VFT96340.1"/>
    </source>
</evidence>
<dbReference type="GO" id="GO:0004222">
    <property type="term" value="F:metalloendopeptidase activity"/>
    <property type="evidence" value="ECO:0007669"/>
    <property type="project" value="InterPro"/>
</dbReference>
<feature type="chain" id="PRO_5033437540" evidence="10">
    <location>
        <begin position="22"/>
        <end position="708"/>
    </location>
</feature>
<dbReference type="Gene3D" id="3.10.170.20">
    <property type="match status" value="1"/>
</dbReference>
<proteinExistence type="inferred from homology"/>
<dbReference type="InterPro" id="IPR000742">
    <property type="entry name" value="EGF"/>
</dbReference>
<reference evidence="12" key="2">
    <citation type="submission" date="2019-06" db="EMBL/GenBank/DDBJ databases">
        <title>Genomics analysis of Aphanomyces spp. identifies a new class of oomycete effector associated with host adaptation.</title>
        <authorList>
            <person name="Gaulin E."/>
        </authorList>
    </citation>
    <scope>NUCLEOTIDE SEQUENCE</scope>
    <source>
        <strain evidence="12">CBS 578.67</strain>
    </source>
</reference>
<dbReference type="AlphaFoldDB" id="A0A485LD72"/>
<dbReference type="Proteomes" id="UP000332933">
    <property type="component" value="Unassembled WGS sequence"/>
</dbReference>
<feature type="disulfide bond" evidence="9">
    <location>
        <begin position="665"/>
        <end position="674"/>
    </location>
</feature>
<dbReference type="InterPro" id="IPR001577">
    <property type="entry name" value="Peptidase_M8"/>
</dbReference>
<dbReference type="GO" id="GO:0007155">
    <property type="term" value="P:cell adhesion"/>
    <property type="evidence" value="ECO:0007669"/>
    <property type="project" value="InterPro"/>
</dbReference>
<evidence type="ECO:0000256" key="7">
    <source>
        <dbReference type="PIRSR" id="PIRSR601577-1"/>
    </source>
</evidence>
<dbReference type="EMBL" id="VJMH01006651">
    <property type="protein sequence ID" value="KAF0688818.1"/>
    <property type="molecule type" value="Genomic_DNA"/>
</dbReference>
<keyword evidence="14" id="KW-1185">Reference proteome</keyword>
<organism evidence="13 14">
    <name type="scientific">Aphanomyces stellatus</name>
    <dbReference type="NCBI Taxonomy" id="120398"/>
    <lineage>
        <taxon>Eukaryota</taxon>
        <taxon>Sar</taxon>
        <taxon>Stramenopiles</taxon>
        <taxon>Oomycota</taxon>
        <taxon>Saprolegniomycetes</taxon>
        <taxon>Saprolegniales</taxon>
        <taxon>Verrucalvaceae</taxon>
        <taxon>Aphanomyces</taxon>
    </lineage>
</organism>
<keyword evidence="5 8" id="KW-0862">Zinc</keyword>